<dbReference type="Proteomes" id="UP000190890">
    <property type="component" value="Unassembled WGS sequence"/>
</dbReference>
<proteinExistence type="predicted"/>
<protein>
    <submittedName>
        <fullName evidence="1">Uncharacterized protein</fullName>
    </submittedName>
</protein>
<keyword evidence="2" id="KW-1185">Reference proteome</keyword>
<dbReference type="OrthoDB" id="3010270at2"/>
<dbReference type="EMBL" id="LZZM01000199">
    <property type="protein sequence ID" value="OOM74465.1"/>
    <property type="molecule type" value="Genomic_DNA"/>
</dbReference>
<accession>A0A1S8TAK8</accession>
<evidence type="ECO:0000313" key="1">
    <source>
        <dbReference type="EMBL" id="OOM74465.1"/>
    </source>
</evidence>
<comment type="caution">
    <text evidence="1">The sequence shown here is derived from an EMBL/GenBank/DDBJ whole genome shotgun (WGS) entry which is preliminary data.</text>
</comment>
<dbReference type="STRING" id="29367.CLPUN_39180"/>
<organism evidence="1 2">
    <name type="scientific">Clostridium puniceum</name>
    <dbReference type="NCBI Taxonomy" id="29367"/>
    <lineage>
        <taxon>Bacteria</taxon>
        <taxon>Bacillati</taxon>
        <taxon>Bacillota</taxon>
        <taxon>Clostridia</taxon>
        <taxon>Eubacteriales</taxon>
        <taxon>Clostridiaceae</taxon>
        <taxon>Clostridium</taxon>
    </lineage>
</organism>
<evidence type="ECO:0000313" key="2">
    <source>
        <dbReference type="Proteomes" id="UP000190890"/>
    </source>
</evidence>
<reference evidence="1 2" key="1">
    <citation type="submission" date="2016-05" db="EMBL/GenBank/DDBJ databases">
        <title>Microbial solvent formation.</title>
        <authorList>
            <person name="Poehlein A."/>
            <person name="Montoya Solano J.D."/>
            <person name="Flitsch S."/>
            <person name="Krabben P."/>
            <person name="Duerre P."/>
            <person name="Daniel R."/>
        </authorList>
    </citation>
    <scope>NUCLEOTIDE SEQUENCE [LARGE SCALE GENOMIC DNA]</scope>
    <source>
        <strain evidence="1 2">DSM 2619</strain>
    </source>
</reference>
<dbReference type="AlphaFoldDB" id="A0A1S8TAK8"/>
<dbReference type="RefSeq" id="WP_158078805.1">
    <property type="nucleotide sequence ID" value="NZ_LZZM01000199.1"/>
</dbReference>
<gene>
    <name evidence="1" type="ORF">CLPUN_39180</name>
</gene>
<sequence length="280" mass="32873">MNSIRDNLSKGEIISEIRLSLTHEIMRNYIFIVVEGKDDIKFWKKFISDNVILFESFSGKEGIKEIVIDFFKNNKRILGIRDKDYDNSAEEGNILCYDSCCLEIMLADNDNTFKKIFDEYYFGPLNALEFKELLLRQLKFISLVRKYSTEDCMNLKLNGISINNAFNLSKKEIDNNMIIEQINRHNANYFTLNEDKLEKIKSKHCKEVSCKKLLEITQGHDFLITFAIYSNIYFSKHIKDSDISASLRCSYQENSLIETNIYSKIKKYENENNLEKILIC</sequence>
<name>A0A1S8TAK8_9CLOT</name>